<feature type="domain" description="Phosphoribosyltransferase" evidence="7">
    <location>
        <begin position="45"/>
        <end position="152"/>
    </location>
</feature>
<keyword evidence="5 6" id="KW-0665">Pyrimidine biosynthesis</keyword>
<comment type="similarity">
    <text evidence="6">Belongs to the purine/pyrimidine phosphoribosyltransferase family. PyrE subfamily.</text>
</comment>
<dbReference type="GO" id="GO:0019856">
    <property type="term" value="P:pyrimidine nucleobase biosynthetic process"/>
    <property type="evidence" value="ECO:0007669"/>
    <property type="project" value="TreeGrafter"/>
</dbReference>
<comment type="function">
    <text evidence="6">Catalyzes the transfer of a ribosyl phosphate group from 5-phosphoribose 1-diphosphate to orotate, leading to the formation of orotidine monophosphate (OMP).</text>
</comment>
<evidence type="ECO:0000256" key="2">
    <source>
        <dbReference type="ARBA" id="ARBA00011971"/>
    </source>
</evidence>
<feature type="binding site" evidence="6">
    <location>
        <position position="93"/>
    </location>
    <ligand>
        <name>5-phospho-alpha-D-ribose 1-diphosphate</name>
        <dbReference type="ChEBI" id="CHEBI:58017"/>
        <note>ligand shared between dimeric partners</note>
    </ligand>
</feature>
<feature type="binding site" evidence="6">
    <location>
        <position position="89"/>
    </location>
    <ligand>
        <name>5-phospho-alpha-D-ribose 1-diphosphate</name>
        <dbReference type="ChEBI" id="CHEBI:58017"/>
        <note>ligand shared between dimeric partners</note>
    </ligand>
</feature>
<dbReference type="EMBL" id="CADCUW010000188">
    <property type="protein sequence ID" value="CAA9405533.1"/>
    <property type="molecule type" value="Genomic_DNA"/>
</dbReference>
<evidence type="ECO:0000313" key="8">
    <source>
        <dbReference type="EMBL" id="CAA9405533.1"/>
    </source>
</evidence>
<accession>A0A6J4P3W4</accession>
<evidence type="ECO:0000256" key="1">
    <source>
        <dbReference type="ARBA" id="ARBA00004889"/>
    </source>
</evidence>
<dbReference type="Gene3D" id="3.40.50.2020">
    <property type="match status" value="1"/>
</dbReference>
<dbReference type="InterPro" id="IPR004467">
    <property type="entry name" value="Or_phspho_trans_dom"/>
</dbReference>
<comment type="pathway">
    <text evidence="1 6">Pyrimidine metabolism; UMP biosynthesis via de novo pathway; UMP from orotate: step 1/2.</text>
</comment>
<evidence type="ECO:0000256" key="3">
    <source>
        <dbReference type="ARBA" id="ARBA00022676"/>
    </source>
</evidence>
<protein>
    <recommendedName>
        <fullName evidence="2 6">Orotate phosphoribosyltransferase</fullName>
        <shortName evidence="6">OPRT</shortName>
        <shortName evidence="6">OPRTase</shortName>
        <ecNumber evidence="2 6">2.4.2.10</ecNumber>
    </recommendedName>
</protein>
<keyword evidence="4 6" id="KW-0808">Transferase</keyword>
<dbReference type="HAMAP" id="MF_01208">
    <property type="entry name" value="PyrE"/>
    <property type="match status" value="1"/>
</dbReference>
<evidence type="ECO:0000256" key="5">
    <source>
        <dbReference type="ARBA" id="ARBA00022975"/>
    </source>
</evidence>
<feature type="binding site" description="in other chain" evidence="6">
    <location>
        <begin position="117"/>
        <end position="125"/>
    </location>
    <ligand>
        <name>5-phospho-alpha-D-ribose 1-diphosphate</name>
        <dbReference type="ChEBI" id="CHEBI:58017"/>
        <note>ligand shared between dimeric partners</note>
    </ligand>
</feature>
<comment type="subunit">
    <text evidence="6">Homodimer.</text>
</comment>
<evidence type="ECO:0000256" key="6">
    <source>
        <dbReference type="HAMAP-Rule" id="MF_01208"/>
    </source>
</evidence>
<dbReference type="CDD" id="cd06223">
    <property type="entry name" value="PRTases_typeI"/>
    <property type="match status" value="1"/>
</dbReference>
<comment type="caution">
    <text evidence="6">Lacks conserved residue(s) required for the propagation of feature annotation.</text>
</comment>
<comment type="catalytic activity">
    <reaction evidence="6">
        <text>orotidine 5'-phosphate + diphosphate = orotate + 5-phospho-alpha-D-ribose 1-diphosphate</text>
        <dbReference type="Rhea" id="RHEA:10380"/>
        <dbReference type="ChEBI" id="CHEBI:30839"/>
        <dbReference type="ChEBI" id="CHEBI:33019"/>
        <dbReference type="ChEBI" id="CHEBI:57538"/>
        <dbReference type="ChEBI" id="CHEBI:58017"/>
        <dbReference type="EC" id="2.4.2.10"/>
    </reaction>
</comment>
<reference evidence="8" key="1">
    <citation type="submission" date="2020-02" db="EMBL/GenBank/DDBJ databases">
        <authorList>
            <person name="Meier V. D."/>
        </authorList>
    </citation>
    <scope>NUCLEOTIDE SEQUENCE</scope>
    <source>
        <strain evidence="8">AVDCRST_MAG01</strain>
    </source>
</reference>
<sequence>MSPVPDLASRVREAALLEGDFVLSSGKRSPFYVDKYLFSTEPDLLRDVAEALSETLPEGIDRLAGVELGAVPLVVATALRTGLPYVIVRKAAKEYGGSAGRAVEGVIEDGEKVVLLEDVVSTGTQAVRAARELVGLGVDVVRVVAVLDRRDEPGGKLEEFPFASLLKMHELGVGKRD</sequence>
<keyword evidence="3 6" id="KW-0328">Glycosyltransferase</keyword>
<dbReference type="PANTHER" id="PTHR19278:SF9">
    <property type="entry name" value="URIDINE 5'-MONOPHOSPHATE SYNTHASE"/>
    <property type="match status" value="1"/>
</dbReference>
<feature type="binding site" evidence="6">
    <location>
        <position position="149"/>
    </location>
    <ligand>
        <name>orotate</name>
        <dbReference type="ChEBI" id="CHEBI:30839"/>
    </ligand>
</feature>
<dbReference type="InterPro" id="IPR023031">
    <property type="entry name" value="OPRT"/>
</dbReference>
<evidence type="ECO:0000256" key="4">
    <source>
        <dbReference type="ARBA" id="ARBA00022679"/>
    </source>
</evidence>
<keyword evidence="6" id="KW-0460">Magnesium</keyword>
<dbReference type="EC" id="2.4.2.10" evidence="2 6"/>
<evidence type="ECO:0000259" key="7">
    <source>
        <dbReference type="Pfam" id="PF00156"/>
    </source>
</evidence>
<dbReference type="Pfam" id="PF00156">
    <property type="entry name" value="Pribosyltran"/>
    <property type="match status" value="1"/>
</dbReference>
<feature type="binding site" evidence="6">
    <location>
        <position position="121"/>
    </location>
    <ligand>
        <name>orotate</name>
        <dbReference type="ChEBI" id="CHEBI:30839"/>
    </ligand>
</feature>
<dbReference type="InterPro" id="IPR000836">
    <property type="entry name" value="PRTase_dom"/>
</dbReference>
<dbReference type="GO" id="GO:0044205">
    <property type="term" value="P:'de novo' UMP biosynthetic process"/>
    <property type="evidence" value="ECO:0007669"/>
    <property type="project" value="UniProtKB-UniRule"/>
</dbReference>
<name>A0A6J4P3W4_9ACTN</name>
<feature type="binding site" description="in other chain" evidence="6">
    <location>
        <position position="90"/>
    </location>
    <ligand>
        <name>5-phospho-alpha-D-ribose 1-diphosphate</name>
        <dbReference type="ChEBI" id="CHEBI:58017"/>
        <note>ligand shared between dimeric partners</note>
    </ligand>
</feature>
<dbReference type="PANTHER" id="PTHR19278">
    <property type="entry name" value="OROTATE PHOSPHORIBOSYLTRANSFERASE"/>
    <property type="match status" value="1"/>
</dbReference>
<gene>
    <name evidence="6" type="primary">pyrE</name>
    <name evidence="8" type="ORF">AVDCRST_MAG01-01-1315</name>
</gene>
<dbReference type="UniPathway" id="UPA00070">
    <property type="reaction ID" value="UER00119"/>
</dbReference>
<dbReference type="NCBIfam" id="TIGR00336">
    <property type="entry name" value="pyrE"/>
    <property type="match status" value="1"/>
</dbReference>
<comment type="cofactor">
    <cofactor evidence="6">
        <name>Mg(2+)</name>
        <dbReference type="ChEBI" id="CHEBI:18420"/>
    </cofactor>
</comment>
<organism evidence="8">
    <name type="scientific">uncultured Rubrobacteraceae bacterium</name>
    <dbReference type="NCBI Taxonomy" id="349277"/>
    <lineage>
        <taxon>Bacteria</taxon>
        <taxon>Bacillati</taxon>
        <taxon>Actinomycetota</taxon>
        <taxon>Rubrobacteria</taxon>
        <taxon>Rubrobacterales</taxon>
        <taxon>Rubrobacteraceae</taxon>
        <taxon>environmental samples</taxon>
    </lineage>
</organism>
<dbReference type="InterPro" id="IPR029057">
    <property type="entry name" value="PRTase-like"/>
</dbReference>
<dbReference type="SUPFAM" id="SSF53271">
    <property type="entry name" value="PRTase-like"/>
    <property type="match status" value="1"/>
</dbReference>
<dbReference type="GO" id="GO:0000287">
    <property type="term" value="F:magnesium ion binding"/>
    <property type="evidence" value="ECO:0007669"/>
    <property type="project" value="UniProtKB-UniRule"/>
</dbReference>
<dbReference type="AlphaFoldDB" id="A0A6J4P3W4"/>
<dbReference type="GO" id="GO:0004588">
    <property type="term" value="F:orotate phosphoribosyltransferase activity"/>
    <property type="evidence" value="ECO:0007669"/>
    <property type="project" value="UniProtKB-UniRule"/>
</dbReference>
<proteinExistence type="inferred from homology"/>